<accession>A0A820K511</accession>
<evidence type="ECO:0000256" key="1">
    <source>
        <dbReference type="SAM" id="MobiDB-lite"/>
    </source>
</evidence>
<dbReference type="AlphaFoldDB" id="A0A820K511"/>
<evidence type="ECO:0000313" key="2">
    <source>
        <dbReference type="EMBL" id="CAF4337141.1"/>
    </source>
</evidence>
<feature type="region of interest" description="Disordered" evidence="1">
    <location>
        <begin position="29"/>
        <end position="99"/>
    </location>
</feature>
<dbReference type="EMBL" id="CAJOBB010017252">
    <property type="protein sequence ID" value="CAF4337141.1"/>
    <property type="molecule type" value="Genomic_DNA"/>
</dbReference>
<reference evidence="2" key="1">
    <citation type="submission" date="2021-02" db="EMBL/GenBank/DDBJ databases">
        <authorList>
            <person name="Nowell W R."/>
        </authorList>
    </citation>
    <scope>NUCLEOTIDE SEQUENCE</scope>
</reference>
<sequence length="99" mass="11374">MQLFFSFQIKMDIDHSVIHMYEQLMNNNSNETSLQSTSNTSVEQSLNNSTLCNNDHNKVDFNTNTSENNNTPNNQLSQCNENHESTEDNIEILNIQTSM</sequence>
<organism evidence="2 3">
    <name type="scientific">Adineta steineri</name>
    <dbReference type="NCBI Taxonomy" id="433720"/>
    <lineage>
        <taxon>Eukaryota</taxon>
        <taxon>Metazoa</taxon>
        <taxon>Spiralia</taxon>
        <taxon>Gnathifera</taxon>
        <taxon>Rotifera</taxon>
        <taxon>Eurotatoria</taxon>
        <taxon>Bdelloidea</taxon>
        <taxon>Adinetida</taxon>
        <taxon>Adinetidae</taxon>
        <taxon>Adineta</taxon>
    </lineage>
</organism>
<gene>
    <name evidence="2" type="ORF">KXQ929_LOCUS47502</name>
</gene>
<evidence type="ECO:0000313" key="3">
    <source>
        <dbReference type="Proteomes" id="UP000663868"/>
    </source>
</evidence>
<name>A0A820K511_9BILA</name>
<proteinExistence type="predicted"/>
<feature type="compositionally biased region" description="Low complexity" evidence="1">
    <location>
        <begin position="62"/>
        <end position="74"/>
    </location>
</feature>
<comment type="caution">
    <text evidence="2">The sequence shown here is derived from an EMBL/GenBank/DDBJ whole genome shotgun (WGS) entry which is preliminary data.</text>
</comment>
<dbReference type="Proteomes" id="UP000663868">
    <property type="component" value="Unassembled WGS sequence"/>
</dbReference>
<feature type="compositionally biased region" description="Polar residues" evidence="1">
    <location>
        <begin position="29"/>
        <end position="54"/>
    </location>
</feature>
<protein>
    <submittedName>
        <fullName evidence="2">Uncharacterized protein</fullName>
    </submittedName>
</protein>